<dbReference type="EMBL" id="CAJPWZ010002594">
    <property type="protein sequence ID" value="CAG2241742.1"/>
    <property type="molecule type" value="Genomic_DNA"/>
</dbReference>
<dbReference type="Proteomes" id="UP000683360">
    <property type="component" value="Unassembled WGS sequence"/>
</dbReference>
<name>A0A8S3UH40_MYTED</name>
<reference evidence="2" key="1">
    <citation type="submission" date="2021-03" db="EMBL/GenBank/DDBJ databases">
        <authorList>
            <person name="Bekaert M."/>
        </authorList>
    </citation>
    <scope>NUCLEOTIDE SEQUENCE</scope>
</reference>
<comment type="caution">
    <text evidence="2">The sequence shown here is derived from an EMBL/GenBank/DDBJ whole genome shotgun (WGS) entry which is preliminary data.</text>
</comment>
<feature type="region of interest" description="Disordered" evidence="1">
    <location>
        <begin position="124"/>
        <end position="146"/>
    </location>
</feature>
<feature type="compositionally biased region" description="Basic and acidic residues" evidence="1">
    <location>
        <begin position="124"/>
        <end position="144"/>
    </location>
</feature>
<sequence length="251" mass="28728">MKSNTVFLRFLYQASKNQRVAIFPHLTKEQVNVLSEVALNIFKGVFPNKQKYLKTLKPYKSVLYQLGSKSLGVRKKKTITDTLQQFDSTFVRILIGFLVTMAKELILVSKRKYEELLKSGNHRDTEMTRQVDEHEKPEDSDPVKEVSMQTGNGQFVEKLDTNEHGNVLDLQLFADEEDNNHNLIEGQWRQGAQLTDGDPGYQRNFGNAAGIDQRNYLKTLLQLGSRRRRLAREHDLTGSETLIVLNASVLC</sequence>
<evidence type="ECO:0000313" key="2">
    <source>
        <dbReference type="EMBL" id="CAG2241742.1"/>
    </source>
</evidence>
<evidence type="ECO:0000313" key="3">
    <source>
        <dbReference type="Proteomes" id="UP000683360"/>
    </source>
</evidence>
<accession>A0A8S3UH40</accession>
<gene>
    <name evidence="2" type="ORF">MEDL_53945</name>
</gene>
<proteinExistence type="predicted"/>
<protein>
    <submittedName>
        <fullName evidence="2">Uncharacterized protein</fullName>
    </submittedName>
</protein>
<keyword evidence="3" id="KW-1185">Reference proteome</keyword>
<evidence type="ECO:0000256" key="1">
    <source>
        <dbReference type="SAM" id="MobiDB-lite"/>
    </source>
</evidence>
<organism evidence="2 3">
    <name type="scientific">Mytilus edulis</name>
    <name type="common">Blue mussel</name>
    <dbReference type="NCBI Taxonomy" id="6550"/>
    <lineage>
        <taxon>Eukaryota</taxon>
        <taxon>Metazoa</taxon>
        <taxon>Spiralia</taxon>
        <taxon>Lophotrochozoa</taxon>
        <taxon>Mollusca</taxon>
        <taxon>Bivalvia</taxon>
        <taxon>Autobranchia</taxon>
        <taxon>Pteriomorphia</taxon>
        <taxon>Mytilida</taxon>
        <taxon>Mytiloidea</taxon>
        <taxon>Mytilidae</taxon>
        <taxon>Mytilinae</taxon>
        <taxon>Mytilus</taxon>
    </lineage>
</organism>
<dbReference type="AlphaFoldDB" id="A0A8S3UH40"/>